<feature type="transmembrane region" description="Helical" evidence="9">
    <location>
        <begin position="504"/>
        <end position="526"/>
    </location>
</feature>
<evidence type="ECO:0000256" key="5">
    <source>
        <dbReference type="ARBA" id="ARBA00023065"/>
    </source>
</evidence>
<evidence type="ECO:0000256" key="2">
    <source>
        <dbReference type="ARBA" id="ARBA00022448"/>
    </source>
</evidence>
<dbReference type="OrthoDB" id="2373987at2759"/>
<comment type="subcellular location">
    <subcellularLocation>
        <location evidence="1">Membrane</location>
        <topology evidence="1">Multi-pass membrane protein</topology>
    </subcellularLocation>
</comment>
<dbReference type="GO" id="GO:0070679">
    <property type="term" value="F:inositol 1,4,5 trisphosphate binding"/>
    <property type="evidence" value="ECO:0007669"/>
    <property type="project" value="TreeGrafter"/>
</dbReference>
<dbReference type="PANTHER" id="PTHR10117">
    <property type="entry name" value="TRANSIENT RECEPTOR POTENTIAL CHANNEL"/>
    <property type="match status" value="1"/>
</dbReference>
<keyword evidence="3 9" id="KW-0812">Transmembrane</keyword>
<keyword evidence="12" id="KW-1185">Reference proteome</keyword>
<dbReference type="Proteomes" id="UP000225706">
    <property type="component" value="Unassembled WGS sequence"/>
</dbReference>
<dbReference type="PANTHER" id="PTHR10117:SF54">
    <property type="entry name" value="TRANSIENT RECEPTOR POTENTIAL-GAMMA PROTEIN"/>
    <property type="match status" value="1"/>
</dbReference>
<evidence type="ECO:0000256" key="9">
    <source>
        <dbReference type="SAM" id="Phobius"/>
    </source>
</evidence>
<evidence type="ECO:0000256" key="8">
    <source>
        <dbReference type="SAM" id="MobiDB-lite"/>
    </source>
</evidence>
<keyword evidence="7" id="KW-0407">Ion channel</keyword>
<feature type="compositionally biased region" description="Polar residues" evidence="8">
    <location>
        <begin position="120"/>
        <end position="131"/>
    </location>
</feature>
<evidence type="ECO:0000259" key="10">
    <source>
        <dbReference type="Pfam" id="PF00520"/>
    </source>
</evidence>
<feature type="transmembrane region" description="Helical" evidence="9">
    <location>
        <begin position="393"/>
        <end position="412"/>
    </location>
</feature>
<keyword evidence="4 9" id="KW-1133">Transmembrane helix</keyword>
<keyword evidence="6 9" id="KW-0472">Membrane</keyword>
<dbReference type="InterPro" id="IPR002153">
    <property type="entry name" value="TRPC_channel"/>
</dbReference>
<dbReference type="GO" id="GO:0015279">
    <property type="term" value="F:store-operated calcium channel activity"/>
    <property type="evidence" value="ECO:0007669"/>
    <property type="project" value="TreeGrafter"/>
</dbReference>
<dbReference type="GO" id="GO:0051480">
    <property type="term" value="P:regulation of cytosolic calcium ion concentration"/>
    <property type="evidence" value="ECO:0007669"/>
    <property type="project" value="TreeGrafter"/>
</dbReference>
<evidence type="ECO:0000256" key="3">
    <source>
        <dbReference type="ARBA" id="ARBA00022692"/>
    </source>
</evidence>
<dbReference type="EMBL" id="LSMT01000131">
    <property type="protein sequence ID" value="PFX26205.1"/>
    <property type="molecule type" value="Genomic_DNA"/>
</dbReference>
<feature type="domain" description="Ion transport" evidence="10">
    <location>
        <begin position="362"/>
        <end position="618"/>
    </location>
</feature>
<dbReference type="InterPro" id="IPR005821">
    <property type="entry name" value="Ion_trans_dom"/>
</dbReference>
<name>A0A2B4SCN2_STYPI</name>
<sequence>MAQTVHADDEQVEQRKSGLYNCLSKIKKEEDERKDPKEIDQDKVRERNSEDKLADDLLEALEKNDASEVWDLVETNHPIKTLKVMYRVSKDIAKKVRNRAKSCNFHCEPPEKSSCIGDTYSPSGVHSVNETQQKEEERKDEARKRKWIKILSNPLYIGVEWLWRTNTDCQCEDCQENKDQDAIGNALQDAYLLDKIASCEHYYSLEDYKSSVEAYESFAADVLEESTVTELYEIMDIEGDGFLLRGNPQRLRKLDKSLSLLKIAVDYGRKKFVASARCQSVLDQIIFYKCPAWKDKGIMRKFAWVIVQLILTTILSPFYISLRIFEKVFRKKSCNICTNGIAKTCIERIKNLYEHPYSKFVNHMISYILFLSLLLLSTFGFENEYKSTSVGLTRIDYAVIIFTIGLVLQEFLEAKKQGIHFYFSNWWKKMHILTLVTFAVSYIVWLAAWVHFGEWKPRGIPFIVADVFYATGTVMAFFHFTYIFQVSSTLGPLQLSLYRMLKDICRFLIIYFTLFLAFGAGLVKLFSYYVSSRYKREEAADPSSHYVARHDLAATFLVSIFLGNVDHDKLKLEDPAFILITEVGRIFLFAYGICTTLVAINMLIAMMTNSFERIMEDADQEWKFSRSLMWMDYINEGNLVPVPFNIAYYSLYLFFIPYYIFRVCCGKEKGSLPGTQPPNGTDVELEQMNFEHGTSDKSSAHSCSCICSWCCFPYSCQYGSEEFRPTGPTFTYCFSCICPGCSCFCKPTKAKVAREERLQAIRFSVARYLNNHYPNEETELQTSALANSVEAKAGEGVRE</sequence>
<dbReference type="Pfam" id="PF00520">
    <property type="entry name" value="Ion_trans"/>
    <property type="match status" value="1"/>
</dbReference>
<keyword evidence="2" id="KW-0813">Transport</keyword>
<feature type="transmembrane region" description="Helical" evidence="9">
    <location>
        <begin position="432"/>
        <end position="450"/>
    </location>
</feature>
<proteinExistence type="predicted"/>
<feature type="transmembrane region" description="Helical" evidence="9">
    <location>
        <begin position="360"/>
        <end position="381"/>
    </location>
</feature>
<gene>
    <name evidence="11" type="primary">Trpc5</name>
    <name evidence="11" type="ORF">AWC38_SpisGene9127</name>
</gene>
<dbReference type="PRINTS" id="PR01097">
    <property type="entry name" value="TRNSRECEPTRP"/>
</dbReference>
<comment type="caution">
    <text evidence="11">The sequence shown here is derived from an EMBL/GenBank/DDBJ whole genome shotgun (WGS) entry which is preliminary data.</text>
</comment>
<keyword evidence="11" id="KW-0675">Receptor</keyword>
<organism evidence="11 12">
    <name type="scientific">Stylophora pistillata</name>
    <name type="common">Smooth cauliflower coral</name>
    <dbReference type="NCBI Taxonomy" id="50429"/>
    <lineage>
        <taxon>Eukaryota</taxon>
        <taxon>Metazoa</taxon>
        <taxon>Cnidaria</taxon>
        <taxon>Anthozoa</taxon>
        <taxon>Hexacorallia</taxon>
        <taxon>Scleractinia</taxon>
        <taxon>Astrocoeniina</taxon>
        <taxon>Pocilloporidae</taxon>
        <taxon>Stylophora</taxon>
    </lineage>
</organism>
<accession>A0A2B4SCN2</accession>
<evidence type="ECO:0000256" key="4">
    <source>
        <dbReference type="ARBA" id="ARBA00022989"/>
    </source>
</evidence>
<feature type="transmembrane region" description="Helical" evidence="9">
    <location>
        <begin position="586"/>
        <end position="607"/>
    </location>
</feature>
<dbReference type="GO" id="GO:0005886">
    <property type="term" value="C:plasma membrane"/>
    <property type="evidence" value="ECO:0007669"/>
    <property type="project" value="TreeGrafter"/>
</dbReference>
<protein>
    <submittedName>
        <fullName evidence="11">Short transient receptor potential channel 5</fullName>
    </submittedName>
</protein>
<dbReference type="AlphaFoldDB" id="A0A2B4SCN2"/>
<evidence type="ECO:0000256" key="1">
    <source>
        <dbReference type="ARBA" id="ARBA00004141"/>
    </source>
</evidence>
<feature type="transmembrane region" description="Helical" evidence="9">
    <location>
        <begin position="546"/>
        <end position="565"/>
    </location>
</feature>
<keyword evidence="5" id="KW-0406">Ion transport</keyword>
<evidence type="ECO:0000313" key="12">
    <source>
        <dbReference type="Proteomes" id="UP000225706"/>
    </source>
</evidence>
<feature type="transmembrane region" description="Helical" evidence="9">
    <location>
        <begin position="462"/>
        <end position="484"/>
    </location>
</feature>
<reference evidence="12" key="1">
    <citation type="journal article" date="2017" name="bioRxiv">
        <title>Comparative analysis of the genomes of Stylophora pistillata and Acropora digitifera provides evidence for extensive differences between species of corals.</title>
        <authorList>
            <person name="Voolstra C.R."/>
            <person name="Li Y."/>
            <person name="Liew Y.J."/>
            <person name="Baumgarten S."/>
            <person name="Zoccola D."/>
            <person name="Flot J.-F."/>
            <person name="Tambutte S."/>
            <person name="Allemand D."/>
            <person name="Aranda M."/>
        </authorList>
    </citation>
    <scope>NUCLEOTIDE SEQUENCE [LARGE SCALE GENOMIC DNA]</scope>
</reference>
<feature type="region of interest" description="Disordered" evidence="8">
    <location>
        <begin position="27"/>
        <end position="52"/>
    </location>
</feature>
<feature type="transmembrane region" description="Helical" evidence="9">
    <location>
        <begin position="302"/>
        <end position="322"/>
    </location>
</feature>
<evidence type="ECO:0000256" key="6">
    <source>
        <dbReference type="ARBA" id="ARBA00023136"/>
    </source>
</evidence>
<dbReference type="GO" id="GO:0034703">
    <property type="term" value="C:cation channel complex"/>
    <property type="evidence" value="ECO:0007669"/>
    <property type="project" value="TreeGrafter"/>
</dbReference>
<evidence type="ECO:0000256" key="7">
    <source>
        <dbReference type="ARBA" id="ARBA00023303"/>
    </source>
</evidence>
<feature type="region of interest" description="Disordered" evidence="8">
    <location>
        <begin position="118"/>
        <end position="139"/>
    </location>
</feature>
<feature type="transmembrane region" description="Helical" evidence="9">
    <location>
        <begin position="639"/>
        <end position="661"/>
    </location>
</feature>
<evidence type="ECO:0000313" key="11">
    <source>
        <dbReference type="EMBL" id="PFX26205.1"/>
    </source>
</evidence>